<protein>
    <submittedName>
        <fullName evidence="1">Ribonuclease H protein</fullName>
    </submittedName>
</protein>
<reference evidence="1" key="2">
    <citation type="journal article" date="2024" name="Plant">
        <title>Genomic evolution and insights into agronomic trait innovations of Sesamum species.</title>
        <authorList>
            <person name="Miao H."/>
            <person name="Wang L."/>
            <person name="Qu L."/>
            <person name="Liu H."/>
            <person name="Sun Y."/>
            <person name="Le M."/>
            <person name="Wang Q."/>
            <person name="Wei S."/>
            <person name="Zheng Y."/>
            <person name="Lin W."/>
            <person name="Duan Y."/>
            <person name="Cao H."/>
            <person name="Xiong S."/>
            <person name="Wang X."/>
            <person name="Wei L."/>
            <person name="Li C."/>
            <person name="Ma Q."/>
            <person name="Ju M."/>
            <person name="Zhao R."/>
            <person name="Li G."/>
            <person name="Mu C."/>
            <person name="Tian Q."/>
            <person name="Mei H."/>
            <person name="Zhang T."/>
            <person name="Gao T."/>
            <person name="Zhang H."/>
        </authorList>
    </citation>
    <scope>NUCLEOTIDE SEQUENCE</scope>
    <source>
        <strain evidence="1">K16</strain>
    </source>
</reference>
<reference evidence="1" key="1">
    <citation type="submission" date="2020-06" db="EMBL/GenBank/DDBJ databases">
        <authorList>
            <person name="Li T."/>
            <person name="Hu X."/>
            <person name="Zhang T."/>
            <person name="Song X."/>
            <person name="Zhang H."/>
            <person name="Dai N."/>
            <person name="Sheng W."/>
            <person name="Hou X."/>
            <person name="Wei L."/>
        </authorList>
    </citation>
    <scope>NUCLEOTIDE SEQUENCE</scope>
    <source>
        <strain evidence="1">K16</strain>
        <tissue evidence="1">Leaf</tissue>
    </source>
</reference>
<organism evidence="1 2">
    <name type="scientific">Sesamum angolense</name>
    <dbReference type="NCBI Taxonomy" id="2727404"/>
    <lineage>
        <taxon>Eukaryota</taxon>
        <taxon>Viridiplantae</taxon>
        <taxon>Streptophyta</taxon>
        <taxon>Embryophyta</taxon>
        <taxon>Tracheophyta</taxon>
        <taxon>Spermatophyta</taxon>
        <taxon>Magnoliopsida</taxon>
        <taxon>eudicotyledons</taxon>
        <taxon>Gunneridae</taxon>
        <taxon>Pentapetalae</taxon>
        <taxon>asterids</taxon>
        <taxon>lamiids</taxon>
        <taxon>Lamiales</taxon>
        <taxon>Pedaliaceae</taxon>
        <taxon>Sesamum</taxon>
    </lineage>
</organism>
<dbReference type="Proteomes" id="UP001289374">
    <property type="component" value="Unassembled WGS sequence"/>
</dbReference>
<gene>
    <name evidence="1" type="ORF">Sango_2990200</name>
</gene>
<dbReference type="AlphaFoldDB" id="A0AAE1T4S5"/>
<dbReference type="EMBL" id="JACGWL010000932">
    <property type="protein sequence ID" value="KAK4381201.1"/>
    <property type="molecule type" value="Genomic_DNA"/>
</dbReference>
<name>A0AAE1T4S5_9LAMI</name>
<sequence>MIMSNGISLVPYYIYLDFRTSSLVGLRSVSPLLCSRFASMGTLTGSSRVPGVATGGSDVPVPVCSDYGADVALDRIFRHGLDEFAKLSGLHANPQKSQLILSRSAQPLREHLLAALQFQEVHLPSGRLQLIKSVLMSLNVYWAMAFILPKGVIRAVEKRMRHFLWKGNSAVGYPKVAWNDVCRPIEEGGLGIRDILALNKALMSRHLWNLIQSNQSSIWVQWIAHTHLRHKSVWTVDVKGGSWGWRKLLRLRSALRPYIEFKPDEHSDSS</sequence>
<keyword evidence="2" id="KW-1185">Reference proteome</keyword>
<evidence type="ECO:0000313" key="2">
    <source>
        <dbReference type="Proteomes" id="UP001289374"/>
    </source>
</evidence>
<proteinExistence type="predicted"/>
<evidence type="ECO:0000313" key="1">
    <source>
        <dbReference type="EMBL" id="KAK4381201.1"/>
    </source>
</evidence>
<dbReference type="PANTHER" id="PTHR33116">
    <property type="entry name" value="REVERSE TRANSCRIPTASE ZINC-BINDING DOMAIN-CONTAINING PROTEIN-RELATED-RELATED"/>
    <property type="match status" value="1"/>
</dbReference>
<comment type="caution">
    <text evidence="1">The sequence shown here is derived from an EMBL/GenBank/DDBJ whole genome shotgun (WGS) entry which is preliminary data.</text>
</comment>
<accession>A0AAE1T4S5</accession>
<dbReference type="PANTHER" id="PTHR33116:SF76">
    <property type="entry name" value="DUF4283 DOMAIN-CONTAINING PROTEIN"/>
    <property type="match status" value="1"/>
</dbReference>